<dbReference type="Proteomes" id="UP000178534">
    <property type="component" value="Unassembled WGS sequence"/>
</dbReference>
<feature type="chain" id="PRO_5009582586" description="LamG-like jellyroll fold domain-containing protein" evidence="2">
    <location>
        <begin position="24"/>
        <end position="343"/>
    </location>
</feature>
<dbReference type="AlphaFoldDB" id="A0A1G2DGY3"/>
<organism evidence="3 4">
    <name type="scientific">Candidatus Lloydbacteria bacterium RIFCSPLOWO2_01_FULL_50_20</name>
    <dbReference type="NCBI Taxonomy" id="1798665"/>
    <lineage>
        <taxon>Bacteria</taxon>
        <taxon>Candidatus Lloydiibacteriota</taxon>
    </lineage>
</organism>
<accession>A0A1G2DGY3</accession>
<dbReference type="Gene3D" id="2.60.120.200">
    <property type="match status" value="1"/>
</dbReference>
<feature type="coiled-coil region" evidence="1">
    <location>
        <begin position="316"/>
        <end position="343"/>
    </location>
</feature>
<sequence>MKIFITPLLSLIAVLTFTGTAFASVTDYTNYFTFDEGTGWSVGDSVGGQNGALTGTSTGFGWASGQAGTALGMDGKTGESVVLPNGFLAGSQGSIVLWFSLNDLTDSNILFSGKSTSDYYIYAALRVNYEGRPEFLFRTTTTGADQKAQGMGTMLNKNEWYQLVLTANAVGYRMFVNGEEISVAGDNIGRWIADLTNHTFMYRIGSLESYPLSGTFNGYIDDLRFYNRALTPDDVTVLYNGGDAGTPDAPLAAKQALAAKAALAVASSTPVTNVVLEIAPAQTATTVAQTVTAASPGVTTATAATETSAPVSVSLKAKIQELIDQILLLIAELQRQLAALKAQ</sequence>
<evidence type="ECO:0000313" key="4">
    <source>
        <dbReference type="Proteomes" id="UP000178534"/>
    </source>
</evidence>
<dbReference type="Pfam" id="PF13385">
    <property type="entry name" value="Laminin_G_3"/>
    <property type="match status" value="1"/>
</dbReference>
<evidence type="ECO:0000256" key="2">
    <source>
        <dbReference type="SAM" id="SignalP"/>
    </source>
</evidence>
<evidence type="ECO:0000256" key="1">
    <source>
        <dbReference type="SAM" id="Coils"/>
    </source>
</evidence>
<keyword evidence="2" id="KW-0732">Signal</keyword>
<feature type="signal peptide" evidence="2">
    <location>
        <begin position="1"/>
        <end position="23"/>
    </location>
</feature>
<evidence type="ECO:0008006" key="5">
    <source>
        <dbReference type="Google" id="ProtNLM"/>
    </source>
</evidence>
<proteinExistence type="predicted"/>
<dbReference type="SUPFAM" id="SSF49899">
    <property type="entry name" value="Concanavalin A-like lectins/glucanases"/>
    <property type="match status" value="1"/>
</dbReference>
<evidence type="ECO:0000313" key="3">
    <source>
        <dbReference type="EMBL" id="OGZ12221.1"/>
    </source>
</evidence>
<keyword evidence="1" id="KW-0175">Coiled coil</keyword>
<dbReference type="EMBL" id="MHLP01000026">
    <property type="protein sequence ID" value="OGZ12221.1"/>
    <property type="molecule type" value="Genomic_DNA"/>
</dbReference>
<comment type="caution">
    <text evidence="3">The sequence shown here is derived from an EMBL/GenBank/DDBJ whole genome shotgun (WGS) entry which is preliminary data.</text>
</comment>
<dbReference type="InterPro" id="IPR013320">
    <property type="entry name" value="ConA-like_dom_sf"/>
</dbReference>
<reference evidence="3 4" key="1">
    <citation type="journal article" date="2016" name="Nat. Commun.">
        <title>Thousands of microbial genomes shed light on interconnected biogeochemical processes in an aquifer system.</title>
        <authorList>
            <person name="Anantharaman K."/>
            <person name="Brown C.T."/>
            <person name="Hug L.A."/>
            <person name="Sharon I."/>
            <person name="Castelle C.J."/>
            <person name="Probst A.J."/>
            <person name="Thomas B.C."/>
            <person name="Singh A."/>
            <person name="Wilkins M.J."/>
            <person name="Karaoz U."/>
            <person name="Brodie E.L."/>
            <person name="Williams K.H."/>
            <person name="Hubbard S.S."/>
            <person name="Banfield J.F."/>
        </authorList>
    </citation>
    <scope>NUCLEOTIDE SEQUENCE [LARGE SCALE GENOMIC DNA]</scope>
</reference>
<protein>
    <recommendedName>
        <fullName evidence="5">LamG-like jellyroll fold domain-containing protein</fullName>
    </recommendedName>
</protein>
<dbReference type="STRING" id="1798665.A2942_03850"/>
<name>A0A1G2DGY3_9BACT</name>
<gene>
    <name evidence="3" type="ORF">A2942_03850</name>
</gene>